<feature type="compositionally biased region" description="Acidic residues" evidence="6">
    <location>
        <begin position="455"/>
        <end position="467"/>
    </location>
</feature>
<protein>
    <recommendedName>
        <fullName evidence="7">Ubiquitin-like protease family profile domain-containing protein</fullName>
    </recommendedName>
</protein>
<feature type="domain" description="Ubiquitin-like protease family profile" evidence="7">
    <location>
        <begin position="488"/>
        <end position="970"/>
    </location>
</feature>
<dbReference type="InterPro" id="IPR003653">
    <property type="entry name" value="Peptidase_C48_C"/>
</dbReference>
<feature type="region of interest" description="Disordered" evidence="6">
    <location>
        <begin position="1"/>
        <end position="100"/>
    </location>
</feature>
<feature type="compositionally biased region" description="Basic and acidic residues" evidence="6">
    <location>
        <begin position="1022"/>
        <end position="1040"/>
    </location>
</feature>
<accession>A0A8H5HTI3</accession>
<keyword evidence="3" id="KW-0645">Protease</keyword>
<dbReference type="InterPro" id="IPR051947">
    <property type="entry name" value="Sentrin-specific_protease"/>
</dbReference>
<feature type="compositionally biased region" description="Basic residues" evidence="6">
    <location>
        <begin position="1069"/>
        <end position="1080"/>
    </location>
</feature>
<evidence type="ECO:0000313" key="8">
    <source>
        <dbReference type="EMBL" id="KAF5389178.1"/>
    </source>
</evidence>
<evidence type="ECO:0000313" key="9">
    <source>
        <dbReference type="Proteomes" id="UP000518752"/>
    </source>
</evidence>
<feature type="region of interest" description="Disordered" evidence="6">
    <location>
        <begin position="1017"/>
        <end position="1080"/>
    </location>
</feature>
<feature type="compositionally biased region" description="Acidic residues" evidence="6">
    <location>
        <begin position="775"/>
        <end position="786"/>
    </location>
</feature>
<feature type="region of interest" description="Disordered" evidence="6">
    <location>
        <begin position="751"/>
        <end position="899"/>
    </location>
</feature>
<evidence type="ECO:0000256" key="4">
    <source>
        <dbReference type="ARBA" id="ARBA00022786"/>
    </source>
</evidence>
<dbReference type="InterPro" id="IPR038765">
    <property type="entry name" value="Papain-like_cys_pep_sf"/>
</dbReference>
<name>A0A8H5HTI3_9AGAR</name>
<evidence type="ECO:0000256" key="3">
    <source>
        <dbReference type="ARBA" id="ARBA00022670"/>
    </source>
</evidence>
<feature type="compositionally biased region" description="Basic and acidic residues" evidence="6">
    <location>
        <begin position="223"/>
        <end position="232"/>
    </location>
</feature>
<dbReference type="AlphaFoldDB" id="A0A8H5HTI3"/>
<reference evidence="8 9" key="1">
    <citation type="journal article" date="2020" name="ISME J.">
        <title>Uncovering the hidden diversity of litter-decomposition mechanisms in mushroom-forming fungi.</title>
        <authorList>
            <person name="Floudas D."/>
            <person name="Bentzer J."/>
            <person name="Ahren D."/>
            <person name="Johansson T."/>
            <person name="Persson P."/>
            <person name="Tunlid A."/>
        </authorList>
    </citation>
    <scope>NUCLEOTIDE SEQUENCE [LARGE SCALE GENOMIC DNA]</scope>
    <source>
        <strain evidence="8 9">CBS 406.79</strain>
    </source>
</reference>
<dbReference type="Pfam" id="PF02902">
    <property type="entry name" value="Peptidase_C48"/>
    <property type="match status" value="2"/>
</dbReference>
<comment type="similarity">
    <text evidence="1">Belongs to the peptidase C48 family.</text>
</comment>
<keyword evidence="5" id="KW-0378">Hydrolase</keyword>
<feature type="region of interest" description="Disordered" evidence="6">
    <location>
        <begin position="455"/>
        <end position="552"/>
    </location>
</feature>
<dbReference type="GO" id="GO:0070139">
    <property type="term" value="F:SUMO-specific endopeptidase activity"/>
    <property type="evidence" value="ECO:0007669"/>
    <property type="project" value="TreeGrafter"/>
</dbReference>
<dbReference type="PANTHER" id="PTHR46896:SF3">
    <property type="entry name" value="FI06413P-RELATED"/>
    <property type="match status" value="1"/>
</dbReference>
<evidence type="ECO:0000256" key="5">
    <source>
        <dbReference type="ARBA" id="ARBA00022801"/>
    </source>
</evidence>
<feature type="compositionally biased region" description="Basic and acidic residues" evidence="6">
    <location>
        <begin position="807"/>
        <end position="829"/>
    </location>
</feature>
<feature type="compositionally biased region" description="Polar residues" evidence="6">
    <location>
        <begin position="796"/>
        <end position="806"/>
    </location>
</feature>
<dbReference type="PANTHER" id="PTHR46896">
    <property type="entry name" value="SENTRIN-SPECIFIC PROTEASE"/>
    <property type="match status" value="1"/>
</dbReference>
<evidence type="ECO:0000256" key="2">
    <source>
        <dbReference type="ARBA" id="ARBA00022553"/>
    </source>
</evidence>
<dbReference type="GO" id="GO:0005737">
    <property type="term" value="C:cytoplasm"/>
    <property type="evidence" value="ECO:0007669"/>
    <property type="project" value="TreeGrafter"/>
</dbReference>
<dbReference type="GO" id="GO:0006508">
    <property type="term" value="P:proteolysis"/>
    <property type="evidence" value="ECO:0007669"/>
    <property type="project" value="UniProtKB-KW"/>
</dbReference>
<dbReference type="Proteomes" id="UP000518752">
    <property type="component" value="Unassembled WGS sequence"/>
</dbReference>
<keyword evidence="4" id="KW-0833">Ubl conjugation pathway</keyword>
<gene>
    <name evidence="8" type="ORF">D9757_003427</name>
</gene>
<evidence type="ECO:0000256" key="6">
    <source>
        <dbReference type="SAM" id="MobiDB-lite"/>
    </source>
</evidence>
<dbReference type="GO" id="GO:0016926">
    <property type="term" value="P:protein desumoylation"/>
    <property type="evidence" value="ECO:0007669"/>
    <property type="project" value="TreeGrafter"/>
</dbReference>
<organism evidence="8 9">
    <name type="scientific">Collybiopsis confluens</name>
    <dbReference type="NCBI Taxonomy" id="2823264"/>
    <lineage>
        <taxon>Eukaryota</taxon>
        <taxon>Fungi</taxon>
        <taxon>Dikarya</taxon>
        <taxon>Basidiomycota</taxon>
        <taxon>Agaricomycotina</taxon>
        <taxon>Agaricomycetes</taxon>
        <taxon>Agaricomycetidae</taxon>
        <taxon>Agaricales</taxon>
        <taxon>Marasmiineae</taxon>
        <taxon>Omphalotaceae</taxon>
        <taxon>Collybiopsis</taxon>
    </lineage>
</organism>
<feature type="region of interest" description="Disordered" evidence="6">
    <location>
        <begin position="147"/>
        <end position="210"/>
    </location>
</feature>
<dbReference type="OrthoDB" id="442460at2759"/>
<keyword evidence="2" id="KW-0597">Phosphoprotein</keyword>
<feature type="compositionally biased region" description="Low complexity" evidence="6">
    <location>
        <begin position="274"/>
        <end position="295"/>
    </location>
</feature>
<feature type="compositionally biased region" description="Polar residues" evidence="6">
    <location>
        <begin position="714"/>
        <end position="724"/>
    </location>
</feature>
<proteinExistence type="inferred from homology"/>
<dbReference type="EMBL" id="JAACJN010000023">
    <property type="protein sequence ID" value="KAF5389178.1"/>
    <property type="molecule type" value="Genomic_DNA"/>
</dbReference>
<feature type="compositionally biased region" description="Low complexity" evidence="6">
    <location>
        <begin position="660"/>
        <end position="670"/>
    </location>
</feature>
<sequence>MVGANDRQSIQQLYNSPTNLRDPSSISSKQSREEWRNPATRVNVPNNARSSSFPNNKNKTINPYGGGRLSDTMTKEYANKPQNRTLVNIHPTKRRKTSHDAPMLANEPQLDIYSSSTNNGNLKFNPIPKGMSKADAKALRANGKNTVVIISDDEDEDRKQEDSTSATPVPDGNNFTWLKGKEKKDGASNANVSSSDEIEQFPGPEPTTAPNRVALQVAKIEREHQENQEQQRKPPSSGHIDLRRNTRKPMQGRTPLKMSVIVSSRLKNNTMDSIATSSTGFQSSSSSSSSSTSRPLKPKLSKQLPLREFYIGLQHYEEGYSLIFNSQDPPGFIISGPQGKLERATFAQDVKTIELGDTNAENTCMKFTSRPLPPQRRYYGIGQKLGDRYVPGEPGKGEVIFKFERMDNASKKVYEEFRKLCRKHVAEHRDVIGEPAQRALWSRAVHASVMVFDDAGGDDDNLVEDDSLNIRDSDSADMGLVDHSPRPVSVETGQTKDEEEEEEPRRPLRRTTKTYDNDNQTLSVEEISFPAEVRRSTRQRGNQVKKQHPSEDPDEILWHNELKETNPDLAEQIHIFNSFFYKKLNKKNPEEGYNSVRRWTQKFDIFKKKFVIVPINENMHWYLAIIYQPEHVLLPPPERELPKTRQHTRSSNVPDEITNAAVSSKAAESAAPDDSTTANSSPEEETISDLPPSPSGETSSTMQAEAGSPITERASPTVSGSQSRATSVVYELSSEAEAEKLLRMMDISVSVTTRSAQSPDELGSPPSPVVTLPGVDDDDGYDDDMDVDAKFAIPSPSFTAITTSPTDPREPPRYMDVDIDEKSPQRESEYFTAKRKRAQEDSSESDNEKESGGSKGTSVSTTSFYAPIGVRGGRQKAKDPLISIPDDPTTTGVAVPGTEGQPTTMIYTLDSLGNRHPRVVTALSKYLQLEAKDKKHWGSPSKAGGRSLPVPTQPNFCDCGVYLIHFARVFIEKAETLSHIPQGKVARSSAQRHEDWNGERLGDFREDLREKVLSMSRAWKAQRSEQQRRDKGLKAAKETPPENNPVHELSDNDSDVDIVETAPAPILKSKAKGKPSRFRG</sequence>
<dbReference type="PROSITE" id="PS50600">
    <property type="entry name" value="ULP_PROTEASE"/>
    <property type="match status" value="1"/>
</dbReference>
<dbReference type="GO" id="GO:0005634">
    <property type="term" value="C:nucleus"/>
    <property type="evidence" value="ECO:0007669"/>
    <property type="project" value="TreeGrafter"/>
</dbReference>
<feature type="region of interest" description="Disordered" evidence="6">
    <location>
        <begin position="274"/>
        <end position="299"/>
    </location>
</feature>
<dbReference type="Gene3D" id="1.10.418.20">
    <property type="match status" value="1"/>
</dbReference>
<feature type="compositionally biased region" description="Polar residues" evidence="6">
    <location>
        <begin position="1"/>
        <end position="29"/>
    </location>
</feature>
<feature type="compositionally biased region" description="Polar residues" evidence="6">
    <location>
        <begin position="43"/>
        <end position="61"/>
    </location>
</feature>
<dbReference type="SUPFAM" id="SSF54001">
    <property type="entry name" value="Cysteine proteinases"/>
    <property type="match status" value="1"/>
</dbReference>
<keyword evidence="9" id="KW-1185">Reference proteome</keyword>
<evidence type="ECO:0000259" key="7">
    <source>
        <dbReference type="PROSITE" id="PS50600"/>
    </source>
</evidence>
<evidence type="ECO:0000256" key="1">
    <source>
        <dbReference type="ARBA" id="ARBA00005234"/>
    </source>
</evidence>
<feature type="region of interest" description="Disordered" evidence="6">
    <location>
        <begin position="637"/>
        <end position="724"/>
    </location>
</feature>
<comment type="caution">
    <text evidence="8">The sequence shown here is derived from an EMBL/GenBank/DDBJ whole genome shotgun (WGS) entry which is preliminary data.</text>
</comment>
<feature type="region of interest" description="Disordered" evidence="6">
    <location>
        <begin position="223"/>
        <end position="257"/>
    </location>
</feature>
<dbReference type="Gene3D" id="3.30.310.130">
    <property type="entry name" value="Ubiquitin-related"/>
    <property type="match status" value="1"/>
</dbReference>